<dbReference type="InterPro" id="IPR003462">
    <property type="entry name" value="ODC_Mu_crystall"/>
</dbReference>
<protein>
    <submittedName>
        <fullName evidence="1">Cyclodeaminase</fullName>
    </submittedName>
</protein>
<dbReference type="SUPFAM" id="SSF51735">
    <property type="entry name" value="NAD(P)-binding Rossmann-fold domains"/>
    <property type="match status" value="1"/>
</dbReference>
<gene>
    <name evidence="1" type="ORF">B0W44_14610</name>
</gene>
<evidence type="ECO:0000313" key="1">
    <source>
        <dbReference type="EMBL" id="AQS56794.1"/>
    </source>
</evidence>
<dbReference type="PIRSF" id="PIRSF001439">
    <property type="entry name" value="CryM"/>
    <property type="match status" value="1"/>
</dbReference>
<evidence type="ECO:0000313" key="2">
    <source>
        <dbReference type="Proteomes" id="UP000188603"/>
    </source>
</evidence>
<dbReference type="Gene3D" id="3.40.50.720">
    <property type="entry name" value="NAD(P)-binding Rossmann-like Domain"/>
    <property type="match status" value="1"/>
</dbReference>
<dbReference type="GO" id="GO:0005737">
    <property type="term" value="C:cytoplasm"/>
    <property type="evidence" value="ECO:0007669"/>
    <property type="project" value="TreeGrafter"/>
</dbReference>
<reference evidence="1 2" key="1">
    <citation type="journal article" date="2015" name="Int. J. Syst. Evol. Microbiol.">
        <title>Novibacillus thermophilus gen. nov., sp. nov., a Gram-staining-negative and moderately thermophilic member of the family Thermoactinomycetaceae.</title>
        <authorList>
            <person name="Yang G."/>
            <person name="Chen J."/>
            <person name="Zhou S."/>
        </authorList>
    </citation>
    <scope>NUCLEOTIDE SEQUENCE [LARGE SCALE GENOMIC DNA]</scope>
    <source>
        <strain evidence="1 2">SG-1</strain>
    </source>
</reference>
<dbReference type="Proteomes" id="UP000188603">
    <property type="component" value="Chromosome"/>
</dbReference>
<keyword evidence="2" id="KW-1185">Reference proteome</keyword>
<dbReference type="AlphaFoldDB" id="A0A1U9K9U1"/>
<dbReference type="NCBIfam" id="NF006141">
    <property type="entry name" value="PRK08291.1"/>
    <property type="match status" value="1"/>
</dbReference>
<dbReference type="KEGG" id="ntr:B0W44_14610"/>
<dbReference type="PANTHER" id="PTHR13812">
    <property type="entry name" value="KETIMINE REDUCTASE MU-CRYSTALLIN"/>
    <property type="match status" value="1"/>
</dbReference>
<accession>A0A1U9K9U1</accession>
<dbReference type="InterPro" id="IPR023401">
    <property type="entry name" value="ODC_N"/>
</dbReference>
<dbReference type="Gene3D" id="3.30.1780.10">
    <property type="entry name" value="ornithine cyclodeaminase, domain 1"/>
    <property type="match status" value="1"/>
</dbReference>
<organism evidence="1 2">
    <name type="scientific">Novibacillus thermophilus</name>
    <dbReference type="NCBI Taxonomy" id="1471761"/>
    <lineage>
        <taxon>Bacteria</taxon>
        <taxon>Bacillati</taxon>
        <taxon>Bacillota</taxon>
        <taxon>Bacilli</taxon>
        <taxon>Bacillales</taxon>
        <taxon>Thermoactinomycetaceae</taxon>
        <taxon>Novibacillus</taxon>
    </lineage>
</organism>
<proteinExistence type="predicted"/>
<dbReference type="EMBL" id="CP019699">
    <property type="protein sequence ID" value="AQS56794.1"/>
    <property type="molecule type" value="Genomic_DNA"/>
</dbReference>
<dbReference type="OrthoDB" id="9792005at2"/>
<name>A0A1U9K9U1_9BACL</name>
<dbReference type="STRING" id="1471761.B0W44_14610"/>
<dbReference type="Pfam" id="PF02423">
    <property type="entry name" value="OCD_Mu_crystall"/>
    <property type="match status" value="1"/>
</dbReference>
<dbReference type="RefSeq" id="WP_077720660.1">
    <property type="nucleotide sequence ID" value="NZ_CP019699.1"/>
</dbReference>
<dbReference type="InterPro" id="IPR036291">
    <property type="entry name" value="NAD(P)-bd_dom_sf"/>
</dbReference>
<dbReference type="PANTHER" id="PTHR13812:SF19">
    <property type="entry name" value="KETIMINE REDUCTASE MU-CRYSTALLIN"/>
    <property type="match status" value="1"/>
</dbReference>
<sequence length="327" mass="36093">MRIYNRSEIKQCVQLDREVLDAVEDAFSKLQAGRVEMPPIMRVDIPEHRGEVDVKTAYVHSWDSFAIKVSSGFFHNAKLGLPSGNGMMLLLSAVTGIPEAVLLDNGYLTDVRTAAAGAVAAKYLAPEHVETAGVIGAGTQARYQVMALRQVRHFQRLIVYGPTTERVQQFAREMETRLGVHIVRAETPEEVVRESDVVVTATPASEPIVKAEWLHPGLHITAMGSDAEHKQELEDEVLQRADVCVCDVKSQCVELGELHHVWTHWDEDRRDRVVELGELTTGKTPGRTGDGQVTVCDLTGTGVQDTAIARLALRKLERNVGLGIYVN</sequence>